<feature type="transmembrane region" description="Helical" evidence="8">
    <location>
        <begin position="65"/>
        <end position="84"/>
    </location>
</feature>
<keyword evidence="2" id="KW-0813">Transport</keyword>
<proteinExistence type="predicted"/>
<dbReference type="Pfam" id="PF07690">
    <property type="entry name" value="MFS_1"/>
    <property type="match status" value="1"/>
</dbReference>
<feature type="region of interest" description="Disordered" evidence="7">
    <location>
        <begin position="180"/>
        <end position="205"/>
    </location>
</feature>
<keyword evidence="10" id="KW-1185">Reference proteome</keyword>
<dbReference type="RefSeq" id="WP_095580889.1">
    <property type="nucleotide sequence ID" value="NZ_JAJQQQ010000014.1"/>
</dbReference>
<evidence type="ECO:0000256" key="8">
    <source>
        <dbReference type="SAM" id="Phobius"/>
    </source>
</evidence>
<reference evidence="9 10" key="1">
    <citation type="submission" date="2017-08" db="EMBL/GenBank/DDBJ databases">
        <title>Genome sequence of Streptomyces albireticuli NRRL B-1670.</title>
        <authorList>
            <person name="Graham D.E."/>
            <person name="Mahan K.M."/>
            <person name="Klingeman D.M."/>
            <person name="Hettich R.L."/>
            <person name="Parry R.J."/>
            <person name="Spain J.C."/>
        </authorList>
    </citation>
    <scope>NUCLEOTIDE SEQUENCE [LARGE SCALE GENOMIC DNA]</scope>
    <source>
        <strain evidence="9 10">NRRL B-1670</strain>
    </source>
</reference>
<protein>
    <recommendedName>
        <fullName evidence="11">MFS transporter</fullName>
    </recommendedName>
</protein>
<evidence type="ECO:0000256" key="1">
    <source>
        <dbReference type="ARBA" id="ARBA00004651"/>
    </source>
</evidence>
<feature type="transmembrane region" description="Helical" evidence="8">
    <location>
        <begin position="124"/>
        <end position="148"/>
    </location>
</feature>
<feature type="transmembrane region" description="Helical" evidence="8">
    <location>
        <begin position="90"/>
        <end position="112"/>
    </location>
</feature>
<evidence type="ECO:0000256" key="5">
    <source>
        <dbReference type="ARBA" id="ARBA00022989"/>
    </source>
</evidence>
<comment type="subcellular location">
    <subcellularLocation>
        <location evidence="1">Cell membrane</location>
        <topology evidence="1">Multi-pass membrane protein</topology>
    </subcellularLocation>
</comment>
<dbReference type="GO" id="GO:0022857">
    <property type="term" value="F:transmembrane transporter activity"/>
    <property type="evidence" value="ECO:0007669"/>
    <property type="project" value="InterPro"/>
</dbReference>
<accession>A0A2A2DBF6</accession>
<keyword evidence="6 8" id="KW-0472">Membrane</keyword>
<evidence type="ECO:0000313" key="10">
    <source>
        <dbReference type="Proteomes" id="UP000218944"/>
    </source>
</evidence>
<evidence type="ECO:0000256" key="3">
    <source>
        <dbReference type="ARBA" id="ARBA00022475"/>
    </source>
</evidence>
<dbReference type="GO" id="GO:0005886">
    <property type="term" value="C:plasma membrane"/>
    <property type="evidence" value="ECO:0007669"/>
    <property type="project" value="UniProtKB-SubCell"/>
</dbReference>
<keyword evidence="4 8" id="KW-0812">Transmembrane</keyword>
<dbReference type="AlphaFoldDB" id="A0A2A2DBF6"/>
<dbReference type="PANTHER" id="PTHR23517">
    <property type="entry name" value="RESISTANCE PROTEIN MDTM, PUTATIVE-RELATED-RELATED"/>
    <property type="match status" value="1"/>
</dbReference>
<dbReference type="Proteomes" id="UP000218944">
    <property type="component" value="Unassembled WGS sequence"/>
</dbReference>
<evidence type="ECO:0000313" key="9">
    <source>
        <dbReference type="EMBL" id="PAU48700.1"/>
    </source>
</evidence>
<dbReference type="Gene3D" id="1.20.1250.20">
    <property type="entry name" value="MFS general substrate transporter like domains"/>
    <property type="match status" value="1"/>
</dbReference>
<dbReference type="SUPFAM" id="SSF103473">
    <property type="entry name" value="MFS general substrate transporter"/>
    <property type="match status" value="1"/>
</dbReference>
<dbReference type="InterPro" id="IPR011701">
    <property type="entry name" value="MFS"/>
</dbReference>
<name>A0A2A2DBF6_9ACTN</name>
<dbReference type="PANTHER" id="PTHR23517:SF2">
    <property type="entry name" value="MULTIDRUG RESISTANCE PROTEIN MDTH"/>
    <property type="match status" value="1"/>
</dbReference>
<evidence type="ECO:0000256" key="4">
    <source>
        <dbReference type="ARBA" id="ARBA00022692"/>
    </source>
</evidence>
<keyword evidence="5 8" id="KW-1133">Transmembrane helix</keyword>
<dbReference type="InterPro" id="IPR036259">
    <property type="entry name" value="MFS_trans_sf"/>
</dbReference>
<organism evidence="9 10">
    <name type="scientific">Streptomyces albireticuli</name>
    <dbReference type="NCBI Taxonomy" id="1940"/>
    <lineage>
        <taxon>Bacteria</taxon>
        <taxon>Bacillati</taxon>
        <taxon>Actinomycetota</taxon>
        <taxon>Actinomycetes</taxon>
        <taxon>Kitasatosporales</taxon>
        <taxon>Streptomycetaceae</taxon>
        <taxon>Streptomyces</taxon>
    </lineage>
</organism>
<gene>
    <name evidence="9" type="ORF">CK936_11640</name>
</gene>
<evidence type="ECO:0008006" key="11">
    <source>
        <dbReference type="Google" id="ProtNLM"/>
    </source>
</evidence>
<evidence type="ECO:0000256" key="6">
    <source>
        <dbReference type="ARBA" id="ARBA00023136"/>
    </source>
</evidence>
<comment type="caution">
    <text evidence="9">The sequence shown here is derived from an EMBL/GenBank/DDBJ whole genome shotgun (WGS) entry which is preliminary data.</text>
</comment>
<dbReference type="InterPro" id="IPR050171">
    <property type="entry name" value="MFS_Transporters"/>
</dbReference>
<dbReference type="EMBL" id="NSJV01000223">
    <property type="protein sequence ID" value="PAU48700.1"/>
    <property type="molecule type" value="Genomic_DNA"/>
</dbReference>
<feature type="transmembrane region" description="Helical" evidence="8">
    <location>
        <begin position="154"/>
        <end position="173"/>
    </location>
</feature>
<sequence length="205" mass="20961">MSVLATGTAYALINQQTVMTLPLALARQGLPAADAGPLFTAAAATTVLAQPLVRPRWTGRLTTPVTLALAHLLLAAGLTGYALASGLPSLLLSTAVWSVGDLLVMGRLYALVTNLAPPGASGRYLAVFGTSWGFAATLAPVLGTQLLAHAGTTTLWSVMAALCPALAALHLRLTPEPARSHHNTAKALRSRAPGAAQERSAVTDG</sequence>
<evidence type="ECO:0000256" key="2">
    <source>
        <dbReference type="ARBA" id="ARBA00022448"/>
    </source>
</evidence>
<keyword evidence="3" id="KW-1003">Cell membrane</keyword>
<evidence type="ECO:0000256" key="7">
    <source>
        <dbReference type="SAM" id="MobiDB-lite"/>
    </source>
</evidence>